<proteinExistence type="predicted"/>
<reference evidence="2" key="1">
    <citation type="submission" date="2018-10" db="EMBL/GenBank/DDBJ databases">
        <title>Iterative Subtractive Binning of Freshwater Chronoseries Metagenomes Recovers Nearly Complete Genomes from over Four Hundred Novel Species.</title>
        <authorList>
            <person name="Rodriguez-R L.M."/>
            <person name="Tsementzi D."/>
            <person name="Luo C."/>
            <person name="Konstantinidis K.T."/>
        </authorList>
    </citation>
    <scope>NUCLEOTIDE SEQUENCE</scope>
    <source>
        <strain evidence="2">WB5_2A_028</strain>
    </source>
</reference>
<evidence type="ECO:0000313" key="2">
    <source>
        <dbReference type="EMBL" id="NBR93796.1"/>
    </source>
</evidence>
<keyword evidence="1" id="KW-0812">Transmembrane</keyword>
<feature type="transmembrane region" description="Helical" evidence="1">
    <location>
        <begin position="339"/>
        <end position="361"/>
    </location>
</feature>
<dbReference type="PROSITE" id="PS51257">
    <property type="entry name" value="PROKAR_LIPOPROTEIN"/>
    <property type="match status" value="1"/>
</dbReference>
<accession>A0A965GC82</accession>
<name>A0A965GC82_9PROT</name>
<dbReference type="Proteomes" id="UP000740727">
    <property type="component" value="Unassembled WGS sequence"/>
</dbReference>
<dbReference type="AlphaFoldDB" id="A0A965GC82"/>
<evidence type="ECO:0000256" key="1">
    <source>
        <dbReference type="SAM" id="Phobius"/>
    </source>
</evidence>
<gene>
    <name evidence="2" type="ORF">EBT44_02990</name>
</gene>
<organism evidence="2 3">
    <name type="scientific">Candidatus Fonsibacter lacus</name>
    <dbReference type="NCBI Taxonomy" id="2576439"/>
    <lineage>
        <taxon>Bacteria</taxon>
        <taxon>Pseudomonadati</taxon>
        <taxon>Pseudomonadota</taxon>
        <taxon>Alphaproteobacteria</taxon>
        <taxon>Candidatus Pelagibacterales</taxon>
        <taxon>Candidatus Pelagibacterales incertae sedis</taxon>
        <taxon>Candidatus Fonsibacter</taxon>
    </lineage>
</organism>
<keyword evidence="1" id="KW-1133">Transmembrane helix</keyword>
<dbReference type="EMBL" id="RFXN01000025">
    <property type="protein sequence ID" value="NBR93796.1"/>
    <property type="molecule type" value="Genomic_DNA"/>
</dbReference>
<sequence length="375" mass="40409">MKRIILAVLSLLFSILLPIAGGLTACAQTPPITVISDIFHREVNGKFTDDSLGEAISYFGDIYKKVSQAPKKSIWVIDPQLIEEIIDMSDGYTVLPKVPGAFSDSATNFLAFLRASIADNQVYALPYGSPDITVRSKVSDVELSQIQNISALRLARALDIPVSAGLPEGLPTSGRVVSVRAKNAFGTLHKTLNKIGTITSDPEVAEIALRSNALLNPNLSAKQAQYLAISLNGTVDRLEKKVKVLPGKYTLTSTNEKIPVTVVNEFAAPADVVLILHAENARIIIDTAEKITLAKNSRKQVLIDAKAVANGKVRVEARLETVKGARYGESNSLQFSISMIGPVITWVMVSAGILLLGASGIRISRRLRGRKSEGR</sequence>
<protein>
    <submittedName>
        <fullName evidence="2">Uncharacterized protein</fullName>
    </submittedName>
</protein>
<keyword evidence="1" id="KW-0472">Membrane</keyword>
<evidence type="ECO:0000313" key="3">
    <source>
        <dbReference type="Proteomes" id="UP000740727"/>
    </source>
</evidence>
<dbReference type="Pfam" id="PF19516">
    <property type="entry name" value="DUF6049"/>
    <property type="match status" value="1"/>
</dbReference>
<comment type="caution">
    <text evidence="2">The sequence shown here is derived from an EMBL/GenBank/DDBJ whole genome shotgun (WGS) entry which is preliminary data.</text>
</comment>
<dbReference type="InterPro" id="IPR046112">
    <property type="entry name" value="DUF6049"/>
</dbReference>